<dbReference type="EMBL" id="PDDX01000001">
    <property type="protein sequence ID" value="PHI32419.1"/>
    <property type="molecule type" value="Genomic_DNA"/>
</dbReference>
<dbReference type="RefSeq" id="WP_036017184.1">
    <property type="nucleotide sequence ID" value="NZ_CAADJA010000002.1"/>
</dbReference>
<accession>A0A2C6D0G2</accession>
<keyword evidence="5" id="KW-1185">Reference proteome</keyword>
<sequence length="379" mass="39883">MQSIPCFWMRGGTSKAGSFIESDLPESIVEQNNILCRVYGSDDPTGRQINGMGGGTSTTSKAMIVGKRSNEVNGINYTFCQVDVSANQVDRKGNCGNISSAVGPFAIEAGLVDEITEPVTQVRIFNTNTNKTIVSHVPVKNGKVVYNGDFSISGVPGTGARIRLDFLSPGGAVTGKLLPTGNVKDLIAVPGYGTVEVSIVDAANPLVFVRAADLGITGQEMPKDIDGNAELLNHMLAIREAAAVLIGLAKNREDAKINSQAVPKFCFISPADDYISLPGEKVAKQDIDLQARMLSMGKLHPVLAITGGICIGVAAKIPGTLVNEVVGHAAEKDELNIGHCSGVLSVGAKVNIHDGDIQVENGTVYRTARVLMKGNVELN</sequence>
<dbReference type="InterPro" id="IPR007400">
    <property type="entry name" value="PrpF-like"/>
</dbReference>
<proteinExistence type="inferred from homology"/>
<keyword evidence="2 3" id="KW-0413">Isomerase</keyword>
<dbReference type="EC" id="5.3.3.6" evidence="4"/>
<evidence type="ECO:0000313" key="6">
    <source>
        <dbReference type="Proteomes" id="UP000373449"/>
    </source>
</evidence>
<organism evidence="3 5">
    <name type="scientific">Budvicia aquatica</name>
    <dbReference type="NCBI Taxonomy" id="82979"/>
    <lineage>
        <taxon>Bacteria</taxon>
        <taxon>Pseudomonadati</taxon>
        <taxon>Pseudomonadota</taxon>
        <taxon>Gammaproteobacteria</taxon>
        <taxon>Enterobacterales</taxon>
        <taxon>Budviciaceae</taxon>
        <taxon>Budvicia</taxon>
    </lineage>
</organism>
<dbReference type="STRING" id="1111728.GCA_000427805_04948"/>
<dbReference type="PANTHER" id="PTHR43709:SF2">
    <property type="entry name" value="DUF453 DOMAIN PROTEIN (AFU_ORTHOLOGUE AFUA_6G00360)"/>
    <property type="match status" value="1"/>
</dbReference>
<dbReference type="Gene3D" id="3.10.310.10">
    <property type="entry name" value="Diaminopimelate Epimerase, Chain A, domain 1"/>
    <property type="match status" value="2"/>
</dbReference>
<name>A0A2C6D0G2_9GAMM</name>
<dbReference type="SUPFAM" id="SSF54506">
    <property type="entry name" value="Diaminopimelate epimerase-like"/>
    <property type="match status" value="2"/>
</dbReference>
<dbReference type="EMBL" id="CAADJA010000002">
    <property type="protein sequence ID" value="VFS45420.1"/>
    <property type="molecule type" value="Genomic_DNA"/>
</dbReference>
<evidence type="ECO:0000256" key="2">
    <source>
        <dbReference type="ARBA" id="ARBA00023235"/>
    </source>
</evidence>
<dbReference type="GO" id="GO:0050100">
    <property type="term" value="F:methylitaconate delta-isomerase activity"/>
    <property type="evidence" value="ECO:0007669"/>
    <property type="project" value="UniProtKB-EC"/>
</dbReference>
<dbReference type="AlphaFoldDB" id="A0A2C6D0G2"/>
<dbReference type="Proteomes" id="UP000224974">
    <property type="component" value="Unassembled WGS sequence"/>
</dbReference>
<dbReference type="Proteomes" id="UP000373449">
    <property type="component" value="Unassembled WGS sequence"/>
</dbReference>
<reference evidence="3" key="1">
    <citation type="submission" date="2017-09" db="EMBL/GenBank/DDBJ databases">
        <title>FDA dAtabase for Regulatory Grade micrObial Sequences (FDA-ARGOS): Supporting development and validation of Infectious Disease Dx tests.</title>
        <authorList>
            <person name="Minogue T."/>
            <person name="Wolcott M."/>
            <person name="Wasieloski L."/>
            <person name="Aguilar W."/>
            <person name="Moore D."/>
            <person name="Tallon L.J."/>
            <person name="Sadzewicz L."/>
            <person name="Ott S."/>
            <person name="Zhao X."/>
            <person name="Nagaraj S."/>
            <person name="Vavikolanu K."/>
            <person name="Aluvathingal J."/>
            <person name="Nadendla S."/>
            <person name="Sichtig H."/>
        </authorList>
    </citation>
    <scope>NUCLEOTIDE SEQUENCE</scope>
    <source>
        <strain evidence="3">FDAARGOS_387</strain>
    </source>
</reference>
<dbReference type="OrthoDB" id="9779763at2"/>
<evidence type="ECO:0000313" key="4">
    <source>
        <dbReference type="EMBL" id="VFS45420.1"/>
    </source>
</evidence>
<reference evidence="5" key="2">
    <citation type="submission" date="2017-09" db="EMBL/GenBank/DDBJ databases">
        <title>FDA dAtabase for Regulatory Grade micrObial Sequences (FDA-ARGOS): Supporting development and validation of Infectious Disease Dx tests.</title>
        <authorList>
            <person name="Minogue T."/>
            <person name="Wolcott M."/>
            <person name="Wasieloski L."/>
            <person name="Aguilar W."/>
            <person name="Moore D."/>
            <person name="Tallon L."/>
            <person name="Sadzewicz L."/>
            <person name="Ott S."/>
            <person name="Zhao X."/>
            <person name="Nagaraj S."/>
            <person name="Vavikolanu K."/>
            <person name="Aluvathingal J."/>
            <person name="Nadendla S."/>
            <person name="Sichtig H."/>
        </authorList>
    </citation>
    <scope>NUCLEOTIDE SEQUENCE [LARGE SCALE GENOMIC DNA]</scope>
    <source>
        <strain evidence="5">FDAARGOS_387</strain>
    </source>
</reference>
<evidence type="ECO:0000256" key="1">
    <source>
        <dbReference type="ARBA" id="ARBA00007673"/>
    </source>
</evidence>
<dbReference type="PANTHER" id="PTHR43709">
    <property type="entry name" value="ACONITATE ISOMERASE-RELATED"/>
    <property type="match status" value="1"/>
</dbReference>
<comment type="similarity">
    <text evidence="1">Belongs to the PrpF family.</text>
</comment>
<protein>
    <submittedName>
        <fullName evidence="3">3-methylitaconate isomerase</fullName>
        <ecNumber evidence="4">5.3.3.6</ecNumber>
    </submittedName>
</protein>
<reference evidence="4 6" key="3">
    <citation type="submission" date="2019-03" db="EMBL/GenBank/DDBJ databases">
        <authorList>
            <consortium name="Pathogen Informatics"/>
        </authorList>
    </citation>
    <scope>NUCLEOTIDE SEQUENCE [LARGE SCALE GENOMIC DNA]</scope>
    <source>
        <strain evidence="4 6">NCTC12282</strain>
    </source>
</reference>
<evidence type="ECO:0000313" key="3">
    <source>
        <dbReference type="EMBL" id="PHI32419.1"/>
    </source>
</evidence>
<dbReference type="Pfam" id="PF04303">
    <property type="entry name" value="PrpF"/>
    <property type="match status" value="1"/>
</dbReference>
<evidence type="ECO:0000313" key="5">
    <source>
        <dbReference type="Proteomes" id="UP000224974"/>
    </source>
</evidence>
<gene>
    <name evidence="4" type="primary">mii</name>
    <name evidence="3" type="ORF">CRN84_25460</name>
    <name evidence="4" type="ORF">NCTC12282_00297</name>
</gene>